<protein>
    <submittedName>
        <fullName evidence="4">Uncharacterized protein</fullName>
    </submittedName>
</protein>
<dbReference type="InterPro" id="IPR016817">
    <property type="entry name" value="MannP-dilichol_defect-1"/>
</dbReference>
<keyword evidence="3" id="KW-0812">Transmembrane</keyword>
<keyword evidence="5" id="KW-1185">Reference proteome</keyword>
<organism evidence="4 5">
    <name type="scientific">Dictyocaulus viviparus</name>
    <name type="common">Bovine lungworm</name>
    <dbReference type="NCBI Taxonomy" id="29172"/>
    <lineage>
        <taxon>Eukaryota</taxon>
        <taxon>Metazoa</taxon>
        <taxon>Ecdysozoa</taxon>
        <taxon>Nematoda</taxon>
        <taxon>Chromadorea</taxon>
        <taxon>Rhabditida</taxon>
        <taxon>Rhabditina</taxon>
        <taxon>Rhabditomorpha</taxon>
        <taxon>Strongyloidea</taxon>
        <taxon>Metastrongylidae</taxon>
        <taxon>Dictyocaulus</taxon>
    </lineage>
</organism>
<reference evidence="5" key="2">
    <citation type="journal article" date="2016" name="Sci. Rep.">
        <title>Dictyocaulus viviparus genome, variome and transcriptome elucidate lungworm biology and support future intervention.</title>
        <authorList>
            <person name="McNulty S.N."/>
            <person name="Strube C."/>
            <person name="Rosa B.A."/>
            <person name="Martin J.C."/>
            <person name="Tyagi R."/>
            <person name="Choi Y.J."/>
            <person name="Wang Q."/>
            <person name="Hallsworth Pepin K."/>
            <person name="Zhang X."/>
            <person name="Ozersky P."/>
            <person name="Wilson R.K."/>
            <person name="Sternberg P.W."/>
            <person name="Gasser R.B."/>
            <person name="Mitreva M."/>
        </authorList>
    </citation>
    <scope>NUCLEOTIDE SEQUENCE [LARGE SCALE GENOMIC DNA]</scope>
    <source>
        <strain evidence="5">HannoverDv2000</strain>
    </source>
</reference>
<dbReference type="PANTHER" id="PTHR12226">
    <property type="entry name" value="MANNOSE-P-DOLICHOL UTILIZATION DEFECT 1 LEC35 -RELATED"/>
    <property type="match status" value="1"/>
</dbReference>
<name>A0A0D8XT34_DICVI</name>
<keyword evidence="3" id="KW-1133">Transmembrane helix</keyword>
<dbReference type="AlphaFoldDB" id="A0A0D8XT34"/>
<dbReference type="Proteomes" id="UP000053766">
    <property type="component" value="Unassembled WGS sequence"/>
</dbReference>
<evidence type="ECO:0000256" key="1">
    <source>
        <dbReference type="ARBA" id="ARBA00022448"/>
    </source>
</evidence>
<dbReference type="GO" id="GO:0009312">
    <property type="term" value="P:oligosaccharide biosynthetic process"/>
    <property type="evidence" value="ECO:0007669"/>
    <property type="project" value="TreeGrafter"/>
</dbReference>
<keyword evidence="2" id="KW-0677">Repeat</keyword>
<keyword evidence="3" id="KW-0472">Membrane</keyword>
<feature type="transmembrane region" description="Helical" evidence="3">
    <location>
        <begin position="51"/>
        <end position="72"/>
    </location>
</feature>
<dbReference type="EMBL" id="KN716328">
    <property type="protein sequence ID" value="KJH46919.1"/>
    <property type="molecule type" value="Genomic_DNA"/>
</dbReference>
<accession>A0A0D8XT34</accession>
<feature type="transmembrane region" description="Helical" evidence="3">
    <location>
        <begin position="16"/>
        <end position="39"/>
    </location>
</feature>
<dbReference type="PANTHER" id="PTHR12226:SF2">
    <property type="entry name" value="MANNOSE-P-DOLICHOL UTILIZATION DEFECT 1 PROTEIN"/>
    <property type="match status" value="1"/>
</dbReference>
<feature type="transmembrane region" description="Helical" evidence="3">
    <location>
        <begin position="78"/>
        <end position="97"/>
    </location>
</feature>
<gene>
    <name evidence="4" type="ORF">DICVIV_06999</name>
</gene>
<evidence type="ECO:0000256" key="2">
    <source>
        <dbReference type="ARBA" id="ARBA00022737"/>
    </source>
</evidence>
<dbReference type="STRING" id="29172.A0A0D8XT34"/>
<evidence type="ECO:0000313" key="5">
    <source>
        <dbReference type="Proteomes" id="UP000053766"/>
    </source>
</evidence>
<evidence type="ECO:0000256" key="3">
    <source>
        <dbReference type="SAM" id="Phobius"/>
    </source>
</evidence>
<keyword evidence="1" id="KW-0813">Transport</keyword>
<evidence type="ECO:0000313" key="4">
    <source>
        <dbReference type="EMBL" id="KJH46919.1"/>
    </source>
</evidence>
<feature type="transmembrane region" description="Helical" evidence="3">
    <location>
        <begin position="104"/>
        <end position="122"/>
    </location>
</feature>
<sequence>MGFNSYFLEIASKSSLSIWTFFIGISIVSQLLAFMAAAVTTSYSFHLGFVFSQWGDSFFVSIQLMIIIMQILYYSNLWAYAFTFFALCWVSVFVVIGNYIPTEILTAVQVLVIPIVVISKAIQVWQNYLDQSTGQLSLVSASMQLAGVV</sequence>
<reference evidence="4 5" key="1">
    <citation type="submission" date="2013-11" db="EMBL/GenBank/DDBJ databases">
        <title>Draft genome of the bovine lungworm Dictyocaulus viviparus.</title>
        <authorList>
            <person name="Mitreva M."/>
        </authorList>
    </citation>
    <scope>NUCLEOTIDE SEQUENCE [LARGE SCALE GENOMIC DNA]</scope>
    <source>
        <strain evidence="4 5">HannoverDv2000</strain>
    </source>
</reference>
<proteinExistence type="predicted"/>
<dbReference type="OrthoDB" id="271506at2759"/>